<keyword evidence="2" id="KW-1185">Reference proteome</keyword>
<evidence type="ECO:0000313" key="2">
    <source>
        <dbReference type="Proteomes" id="UP000182544"/>
    </source>
</evidence>
<evidence type="ECO:0008006" key="3">
    <source>
        <dbReference type="Google" id="ProtNLM"/>
    </source>
</evidence>
<dbReference type="OrthoDB" id="9775095at2"/>
<dbReference type="Proteomes" id="UP000182544">
    <property type="component" value="Unassembled WGS sequence"/>
</dbReference>
<evidence type="ECO:0000313" key="1">
    <source>
        <dbReference type="EMBL" id="SFZ90017.1"/>
    </source>
</evidence>
<organism evidence="1 2">
    <name type="scientific">Flaviramulus basaltis</name>
    <dbReference type="NCBI Taxonomy" id="369401"/>
    <lineage>
        <taxon>Bacteria</taxon>
        <taxon>Pseudomonadati</taxon>
        <taxon>Bacteroidota</taxon>
        <taxon>Flavobacteriia</taxon>
        <taxon>Flavobacteriales</taxon>
        <taxon>Flavobacteriaceae</taxon>
        <taxon>Flaviramulus</taxon>
    </lineage>
</organism>
<dbReference type="STRING" id="369401.SAMN05428642_101694"/>
<dbReference type="EMBL" id="FPKV01000001">
    <property type="protein sequence ID" value="SFZ90017.1"/>
    <property type="molecule type" value="Genomic_DNA"/>
</dbReference>
<protein>
    <recommendedName>
        <fullName evidence="3">CarboxypepD_reg-like domain-containing protein</fullName>
    </recommendedName>
</protein>
<dbReference type="RefSeq" id="WP_072400339.1">
    <property type="nucleotide sequence ID" value="NZ_FPKV01000001.1"/>
</dbReference>
<gene>
    <name evidence="1" type="ORF">SAMN05428642_101694</name>
</gene>
<dbReference type="AlphaFoldDB" id="A0A1K2IC90"/>
<reference evidence="1 2" key="1">
    <citation type="submission" date="2016-10" db="EMBL/GenBank/DDBJ databases">
        <authorList>
            <person name="de Groot N.N."/>
        </authorList>
    </citation>
    <scope>NUCLEOTIDE SEQUENCE [LARGE SCALE GENOMIC DNA]</scope>
    <source>
        <strain evidence="1 2">DSM 18180</strain>
    </source>
</reference>
<name>A0A1K2IC90_9FLAO</name>
<sequence>MKIIRSVLKEFSTTGKSDQLNKKYFKLLILLYLAGFSSFAQQVVISGKVTDTLQTPLGYANILDIPENDNEEVAFAID</sequence>
<accession>A0A1K2IC90</accession>
<proteinExistence type="predicted"/>